<keyword evidence="2" id="KW-0175">Coiled coil</keyword>
<gene>
    <name evidence="3" type="ORF">C41B8_04976</name>
</gene>
<name>A0A084IPC3_SALHC</name>
<dbReference type="SUPFAM" id="SSF46785">
    <property type="entry name" value="Winged helix' DNA-binding domain"/>
    <property type="match status" value="2"/>
</dbReference>
<organism evidence="3 4">
    <name type="scientific">Salinisphaera hydrothermalis (strain C41B8)</name>
    <dbReference type="NCBI Taxonomy" id="1304275"/>
    <lineage>
        <taxon>Bacteria</taxon>
        <taxon>Pseudomonadati</taxon>
        <taxon>Pseudomonadota</taxon>
        <taxon>Gammaproteobacteria</taxon>
        <taxon>Salinisphaerales</taxon>
        <taxon>Salinisphaeraceae</taxon>
        <taxon>Salinisphaera</taxon>
    </lineage>
</organism>
<dbReference type="InterPro" id="IPR007432">
    <property type="entry name" value="DUF480"/>
</dbReference>
<dbReference type="EMBL" id="APNK01000004">
    <property type="protein sequence ID" value="KEZ78557.1"/>
    <property type="molecule type" value="Genomic_DNA"/>
</dbReference>
<dbReference type="InterPro" id="IPR036388">
    <property type="entry name" value="WH-like_DNA-bd_sf"/>
</dbReference>
<dbReference type="PANTHER" id="PTHR38768">
    <property type="entry name" value="UPF0502 PROTEIN YCEH"/>
    <property type="match status" value="1"/>
</dbReference>
<comment type="similarity">
    <text evidence="1">Belongs to the UPF0502 family.</text>
</comment>
<dbReference type="PANTHER" id="PTHR38768:SF1">
    <property type="entry name" value="UPF0502 PROTEIN YCEH"/>
    <property type="match status" value="1"/>
</dbReference>
<dbReference type="InterPro" id="IPR036390">
    <property type="entry name" value="WH_DNA-bd_sf"/>
</dbReference>
<proteinExistence type="inferred from homology"/>
<dbReference type="Proteomes" id="UP000028302">
    <property type="component" value="Unassembled WGS sequence"/>
</dbReference>
<dbReference type="AlphaFoldDB" id="A0A084IPC3"/>
<dbReference type="Gene3D" id="1.10.10.10">
    <property type="entry name" value="Winged helix-like DNA-binding domain superfamily/Winged helix DNA-binding domain"/>
    <property type="match status" value="2"/>
</dbReference>
<comment type="caution">
    <text evidence="3">The sequence shown here is derived from an EMBL/GenBank/DDBJ whole genome shotgun (WGS) entry which is preliminary data.</text>
</comment>
<accession>A0A084IPC3</accession>
<reference evidence="3 4" key="1">
    <citation type="submission" date="2013-03" db="EMBL/GenBank/DDBJ databases">
        <title>Salinisphaera hydrothermalis C41B8 Genome Sequencing.</title>
        <authorList>
            <person name="Li C."/>
            <person name="Lai Q."/>
            <person name="Shao Z."/>
        </authorList>
    </citation>
    <scope>NUCLEOTIDE SEQUENCE [LARGE SCALE GENOMIC DNA]</scope>
    <source>
        <strain evidence="3 4">C41B8</strain>
    </source>
</reference>
<dbReference type="Pfam" id="PF04337">
    <property type="entry name" value="DUF480"/>
    <property type="match status" value="1"/>
</dbReference>
<dbReference type="STRING" id="1304275.C41B8_04976"/>
<dbReference type="RefSeq" id="WP_037334903.1">
    <property type="nucleotide sequence ID" value="NZ_APNK01000004.1"/>
</dbReference>
<protein>
    <submittedName>
        <fullName evidence="3">Uncharacterized protein</fullName>
    </submittedName>
</protein>
<feature type="coiled-coil region" evidence="2">
    <location>
        <begin position="189"/>
        <end position="223"/>
    </location>
</feature>
<keyword evidence="4" id="KW-1185">Reference proteome</keyword>
<dbReference type="OrthoDB" id="9784785at2"/>
<dbReference type="HAMAP" id="MF_01584">
    <property type="entry name" value="UPF0502"/>
    <property type="match status" value="1"/>
</dbReference>
<evidence type="ECO:0000256" key="2">
    <source>
        <dbReference type="SAM" id="Coils"/>
    </source>
</evidence>
<evidence type="ECO:0000313" key="3">
    <source>
        <dbReference type="EMBL" id="KEZ78557.1"/>
    </source>
</evidence>
<dbReference type="eggNOG" id="COG3132">
    <property type="taxonomic scope" value="Bacteria"/>
</dbReference>
<dbReference type="PATRIC" id="fig|1304275.5.peg.1018"/>
<evidence type="ECO:0000256" key="1">
    <source>
        <dbReference type="HAMAP-Rule" id="MF_01584"/>
    </source>
</evidence>
<evidence type="ECO:0000313" key="4">
    <source>
        <dbReference type="Proteomes" id="UP000028302"/>
    </source>
</evidence>
<sequence length="223" mass="24363">MLPKLTDVEARIIGCLMEKSVTTPDHMPLTLNALTNAANQKSAREPVMSLTRVEVQRAARALAQRSLVQIDENFKSGVEKYKQRMCGAGQFADIKLTKAQFAIVTLLLLRGPQTPGELRSRAGRLYDFPDNDAASAAARELIDEEDLEHSLLVQLPRTKGRKDAEFMHQLCGPLDLEAYAAAAAEGPGQSAAQERIAALEQRVAELEAENAALREQLATERGA</sequence>